<keyword evidence="2" id="KW-1185">Reference proteome</keyword>
<name>A0A6F8ZI56_9FIRM</name>
<accession>A0A6F8ZI56</accession>
<sequence length="69" mass="8070">MVHRFRDQEDFRTLLGLDADTACTVWEAVHRTGSYHRAFGRPYWPLWLGRFAEWNPSPEKHVTADLALA</sequence>
<proteinExistence type="predicted"/>
<evidence type="ECO:0000313" key="1">
    <source>
        <dbReference type="EMBL" id="CAB1129403.1"/>
    </source>
</evidence>
<dbReference type="AlphaFoldDB" id="A0A6F8ZI56"/>
<dbReference type="KEGG" id="hfv:R50_1906"/>
<dbReference type="Proteomes" id="UP000503399">
    <property type="component" value="Chromosome"/>
</dbReference>
<gene>
    <name evidence="1" type="ORF">R50_1906</name>
</gene>
<dbReference type="EMBL" id="LR778114">
    <property type="protein sequence ID" value="CAB1129403.1"/>
    <property type="molecule type" value="Genomic_DNA"/>
</dbReference>
<organism evidence="1 2">
    <name type="scientific">Candidatus Hydrogenisulfobacillus filiaventi</name>
    <dbReference type="NCBI Taxonomy" id="2707344"/>
    <lineage>
        <taxon>Bacteria</taxon>
        <taxon>Bacillati</taxon>
        <taxon>Bacillota</taxon>
        <taxon>Clostridia</taxon>
        <taxon>Eubacteriales</taxon>
        <taxon>Clostridiales Family XVII. Incertae Sedis</taxon>
        <taxon>Candidatus Hydrogenisulfobacillus</taxon>
    </lineage>
</organism>
<protein>
    <submittedName>
        <fullName evidence="1">Uncharacterized protein</fullName>
    </submittedName>
</protein>
<reference evidence="1 2" key="1">
    <citation type="submission" date="2020-02" db="EMBL/GenBank/DDBJ databases">
        <authorList>
            <person name="Hogendoorn C."/>
        </authorList>
    </citation>
    <scope>NUCLEOTIDE SEQUENCE [LARGE SCALE GENOMIC DNA]</scope>
    <source>
        <strain evidence="1">R501</strain>
    </source>
</reference>
<evidence type="ECO:0000313" key="2">
    <source>
        <dbReference type="Proteomes" id="UP000503399"/>
    </source>
</evidence>